<proteinExistence type="predicted"/>
<dbReference type="InterPro" id="IPR027417">
    <property type="entry name" value="P-loop_NTPase"/>
</dbReference>
<evidence type="ECO:0008006" key="3">
    <source>
        <dbReference type="Google" id="ProtNLM"/>
    </source>
</evidence>
<evidence type="ECO:0000313" key="1">
    <source>
        <dbReference type="EMBL" id="NMU85420.1"/>
    </source>
</evidence>
<dbReference type="AlphaFoldDB" id="A0A7Y0XDX9"/>
<dbReference type="Gene3D" id="3.40.50.300">
    <property type="entry name" value="P-loop containing nucleotide triphosphate hydrolases"/>
    <property type="match status" value="1"/>
</dbReference>
<dbReference type="Proteomes" id="UP000518904">
    <property type="component" value="Unassembled WGS sequence"/>
</dbReference>
<sequence length="175" mass="19460">MKLVWLHGAPAAGKLTVAKVLHEKYGYKLFHNHLTVDLSLSIYESFGEKDFIAFTNQIRRTVLAKAHEIGVTHLVMTSMTCSESDAAEVNQYLEFFTAEGIIVFPIHLNPTKEELYERSTSCDRVNSHKLSCQEAMAKVLTDMKFNAIAHEHSLSIDNTVLSAGDVAKLIAAHVS</sequence>
<evidence type="ECO:0000313" key="2">
    <source>
        <dbReference type="Proteomes" id="UP000518904"/>
    </source>
</evidence>
<dbReference type="RefSeq" id="WP_010644336.1">
    <property type="nucleotide sequence ID" value="NZ_CP041202.1"/>
</dbReference>
<dbReference type="SUPFAM" id="SSF52540">
    <property type="entry name" value="P-loop containing nucleoside triphosphate hydrolases"/>
    <property type="match status" value="1"/>
</dbReference>
<gene>
    <name evidence="1" type="ORF">HKB16_21465</name>
</gene>
<organism evidence="1 2">
    <name type="scientific">Vibrio parahaemolyticus</name>
    <dbReference type="NCBI Taxonomy" id="670"/>
    <lineage>
        <taxon>Bacteria</taxon>
        <taxon>Pseudomonadati</taxon>
        <taxon>Pseudomonadota</taxon>
        <taxon>Gammaproteobacteria</taxon>
        <taxon>Vibrionales</taxon>
        <taxon>Vibrionaceae</taxon>
        <taxon>Vibrio</taxon>
    </lineage>
</organism>
<accession>A0A7Y0XDX9</accession>
<protein>
    <recommendedName>
        <fullName evidence="3">Shikimate kinase</fullName>
    </recommendedName>
</protein>
<reference evidence="1 2" key="1">
    <citation type="submission" date="2020-04" db="EMBL/GenBank/DDBJ databases">
        <title>Whole-genome sequencing of Vibrio spp. from China reveals different genetic environments of blaCTX-M-14 among diverse lineages.</title>
        <authorList>
            <person name="Zheng Z."/>
            <person name="Ye L."/>
            <person name="Chen S."/>
        </authorList>
    </citation>
    <scope>NUCLEOTIDE SEQUENCE [LARGE SCALE GENOMIC DNA]</scope>
    <source>
        <strain evidence="1 2">Vb0551</strain>
    </source>
</reference>
<dbReference type="EMBL" id="JABCLB010002223">
    <property type="protein sequence ID" value="NMU85420.1"/>
    <property type="molecule type" value="Genomic_DNA"/>
</dbReference>
<name>A0A7Y0XDX9_VIBPH</name>
<comment type="caution">
    <text evidence="1">The sequence shown here is derived from an EMBL/GenBank/DDBJ whole genome shotgun (WGS) entry which is preliminary data.</text>
</comment>